<reference evidence="2" key="1">
    <citation type="submission" date="2023-02" db="EMBL/GenBank/DDBJ databases">
        <title>Genome of toxic invasive species Heracleum sosnowskyi carries increased number of genes despite the absence of recent whole-genome duplications.</title>
        <authorList>
            <person name="Schelkunov M."/>
            <person name="Shtratnikova V."/>
            <person name="Makarenko M."/>
            <person name="Klepikova A."/>
            <person name="Omelchenko D."/>
            <person name="Novikova G."/>
            <person name="Obukhova E."/>
            <person name="Bogdanov V."/>
            <person name="Penin A."/>
            <person name="Logacheva M."/>
        </authorList>
    </citation>
    <scope>NUCLEOTIDE SEQUENCE</scope>
    <source>
        <strain evidence="2">Hsosn_3</strain>
        <tissue evidence="2">Leaf</tissue>
    </source>
</reference>
<organism evidence="2 3">
    <name type="scientific">Heracleum sosnowskyi</name>
    <dbReference type="NCBI Taxonomy" id="360622"/>
    <lineage>
        <taxon>Eukaryota</taxon>
        <taxon>Viridiplantae</taxon>
        <taxon>Streptophyta</taxon>
        <taxon>Embryophyta</taxon>
        <taxon>Tracheophyta</taxon>
        <taxon>Spermatophyta</taxon>
        <taxon>Magnoliopsida</taxon>
        <taxon>eudicotyledons</taxon>
        <taxon>Gunneridae</taxon>
        <taxon>Pentapetalae</taxon>
        <taxon>asterids</taxon>
        <taxon>campanulids</taxon>
        <taxon>Apiales</taxon>
        <taxon>Apiaceae</taxon>
        <taxon>Apioideae</taxon>
        <taxon>apioid superclade</taxon>
        <taxon>Tordylieae</taxon>
        <taxon>Tordyliinae</taxon>
        <taxon>Heracleum</taxon>
    </lineage>
</organism>
<keyword evidence="3" id="KW-1185">Reference proteome</keyword>
<reference evidence="2" key="2">
    <citation type="submission" date="2023-05" db="EMBL/GenBank/DDBJ databases">
        <authorList>
            <person name="Schelkunov M.I."/>
        </authorList>
    </citation>
    <scope>NUCLEOTIDE SEQUENCE</scope>
    <source>
        <strain evidence="2">Hsosn_3</strain>
        <tissue evidence="2">Leaf</tissue>
    </source>
</reference>
<gene>
    <name evidence="2" type="ORF">POM88_005128</name>
</gene>
<proteinExistence type="predicted"/>
<dbReference type="EMBL" id="JAUIZM010000001">
    <property type="protein sequence ID" value="KAK1405523.1"/>
    <property type="molecule type" value="Genomic_DNA"/>
</dbReference>
<evidence type="ECO:0000256" key="1">
    <source>
        <dbReference type="SAM" id="MobiDB-lite"/>
    </source>
</evidence>
<dbReference type="Proteomes" id="UP001237642">
    <property type="component" value="Unassembled WGS sequence"/>
</dbReference>
<name>A0AAD8JLL3_9APIA</name>
<accession>A0AAD8JLL3</accession>
<sequence>MQKCRKVPGGENFVKNAPENSNVAAGKTQRNYLMKRILGADYEPGKVYNCGIFVKDLEEELGFGVRATFLPHPNGELSNIMRLHEIFVLYDNDAEEIIQGEKRSRSQGGNARLQVVLSEYSTNARSTVLLRLISKKKRLGLIYRLSIRNFVPSRDGDEN</sequence>
<comment type="caution">
    <text evidence="2">The sequence shown here is derived from an EMBL/GenBank/DDBJ whole genome shotgun (WGS) entry which is preliminary data.</text>
</comment>
<feature type="region of interest" description="Disordered" evidence="1">
    <location>
        <begin position="1"/>
        <end position="21"/>
    </location>
</feature>
<evidence type="ECO:0000313" key="2">
    <source>
        <dbReference type="EMBL" id="KAK1405523.1"/>
    </source>
</evidence>
<protein>
    <submittedName>
        <fullName evidence="2">Uncharacterized protein</fullName>
    </submittedName>
</protein>
<dbReference type="AlphaFoldDB" id="A0AAD8JLL3"/>
<evidence type="ECO:0000313" key="3">
    <source>
        <dbReference type="Proteomes" id="UP001237642"/>
    </source>
</evidence>